<dbReference type="GO" id="GO:0005524">
    <property type="term" value="F:ATP binding"/>
    <property type="evidence" value="ECO:0007669"/>
    <property type="project" value="UniProtKB-KW"/>
</dbReference>
<evidence type="ECO:0000259" key="4">
    <source>
        <dbReference type="PROSITE" id="PS50893"/>
    </source>
</evidence>
<reference evidence="5 6" key="1">
    <citation type="journal article" date="2016" name="Nat. Commun.">
        <title>Thousands of microbial genomes shed light on interconnected biogeochemical processes in an aquifer system.</title>
        <authorList>
            <person name="Anantharaman K."/>
            <person name="Brown C.T."/>
            <person name="Hug L.A."/>
            <person name="Sharon I."/>
            <person name="Castelle C.J."/>
            <person name="Probst A.J."/>
            <person name="Thomas B.C."/>
            <person name="Singh A."/>
            <person name="Wilkins M.J."/>
            <person name="Karaoz U."/>
            <person name="Brodie E.L."/>
            <person name="Williams K.H."/>
            <person name="Hubbard S.S."/>
            <person name="Banfield J.F."/>
        </authorList>
    </citation>
    <scope>NUCLEOTIDE SEQUENCE [LARGE SCALE GENOMIC DNA]</scope>
</reference>
<evidence type="ECO:0000256" key="2">
    <source>
        <dbReference type="ARBA" id="ARBA00022741"/>
    </source>
</evidence>
<evidence type="ECO:0000313" key="5">
    <source>
        <dbReference type="EMBL" id="OHA02442.1"/>
    </source>
</evidence>
<dbReference type="SUPFAM" id="SSF52540">
    <property type="entry name" value="P-loop containing nucleoside triphosphate hydrolases"/>
    <property type="match status" value="1"/>
</dbReference>
<dbReference type="STRING" id="1802274.A3J58_00435"/>
<dbReference type="CDD" id="cd03217">
    <property type="entry name" value="ABC_FeS_Assembly"/>
    <property type="match status" value="1"/>
</dbReference>
<dbReference type="Pfam" id="PF00005">
    <property type="entry name" value="ABC_tran"/>
    <property type="match status" value="1"/>
</dbReference>
<comment type="caution">
    <text evidence="5">The sequence shown here is derived from an EMBL/GenBank/DDBJ whole genome shotgun (WGS) entry which is preliminary data.</text>
</comment>
<dbReference type="Proteomes" id="UP000178510">
    <property type="component" value="Unassembled WGS sequence"/>
</dbReference>
<sequence>MLRVDNLYARVEGKDILSGVSLAIPAGEIHFLVGPNGSGKTTLANTLMGSPQITVTAGAVSFDGEEITALPPEERAKKGLHLWFQHPAEIAGVGYMPFLRSVAASRGDTLPPEKEFRDAVAARAEELEMPVALLERNLNEGFSGGEKKRSELLQLAVFAPRFAILDECDSGLDVDGIRAAAKALQAFRDGRRSLLVITHHGALREYLHPDAVHVMARGRIVASGGEELAIAIERDGFGQFGA</sequence>
<dbReference type="AlphaFoldDB" id="A0A1G2KUY5"/>
<dbReference type="GO" id="GO:0016887">
    <property type="term" value="F:ATP hydrolysis activity"/>
    <property type="evidence" value="ECO:0007669"/>
    <property type="project" value="InterPro"/>
</dbReference>
<organism evidence="5 6">
    <name type="scientific">Candidatus Sungbacteria bacterium RIFCSPHIGHO2_02_FULL_52_23</name>
    <dbReference type="NCBI Taxonomy" id="1802274"/>
    <lineage>
        <taxon>Bacteria</taxon>
        <taxon>Candidatus Sungiibacteriota</taxon>
    </lineage>
</organism>
<dbReference type="PANTHER" id="PTHR43204">
    <property type="entry name" value="ABC TRANSPORTER I FAMILY MEMBER 6, CHLOROPLASTIC"/>
    <property type="match status" value="1"/>
</dbReference>
<accession>A0A1G2KUY5</accession>
<keyword evidence="2" id="KW-0547">Nucleotide-binding</keyword>
<comment type="similarity">
    <text evidence="1">Belongs to the ABC transporter superfamily. Ycf16 family.</text>
</comment>
<dbReference type="InterPro" id="IPR003593">
    <property type="entry name" value="AAA+_ATPase"/>
</dbReference>
<gene>
    <name evidence="5" type="ORF">A3J58_00435</name>
</gene>
<evidence type="ECO:0000256" key="1">
    <source>
        <dbReference type="ARBA" id="ARBA00006216"/>
    </source>
</evidence>
<feature type="domain" description="ABC transporter" evidence="4">
    <location>
        <begin position="2"/>
        <end position="242"/>
    </location>
</feature>
<dbReference type="SMART" id="SM00382">
    <property type="entry name" value="AAA"/>
    <property type="match status" value="1"/>
</dbReference>
<protein>
    <submittedName>
        <fullName evidence="5">Fe-S cluster assembly ATPase SufC</fullName>
    </submittedName>
</protein>
<proteinExistence type="inferred from homology"/>
<dbReference type="PANTHER" id="PTHR43204:SF1">
    <property type="entry name" value="ABC TRANSPORTER I FAMILY MEMBER 6, CHLOROPLASTIC"/>
    <property type="match status" value="1"/>
</dbReference>
<dbReference type="EMBL" id="MHQM01000047">
    <property type="protein sequence ID" value="OHA02442.1"/>
    <property type="molecule type" value="Genomic_DNA"/>
</dbReference>
<keyword evidence="3" id="KW-0067">ATP-binding</keyword>
<evidence type="ECO:0000313" key="6">
    <source>
        <dbReference type="Proteomes" id="UP000178510"/>
    </source>
</evidence>
<dbReference type="NCBIfam" id="TIGR01978">
    <property type="entry name" value="sufC"/>
    <property type="match status" value="1"/>
</dbReference>
<name>A0A1G2KUY5_9BACT</name>
<dbReference type="PROSITE" id="PS50893">
    <property type="entry name" value="ABC_TRANSPORTER_2"/>
    <property type="match status" value="1"/>
</dbReference>
<evidence type="ECO:0000256" key="3">
    <source>
        <dbReference type="ARBA" id="ARBA00022840"/>
    </source>
</evidence>
<dbReference type="InterPro" id="IPR010230">
    <property type="entry name" value="FeS-cluster_ATPase_SufC"/>
</dbReference>
<dbReference type="Gene3D" id="3.40.50.300">
    <property type="entry name" value="P-loop containing nucleotide triphosphate hydrolases"/>
    <property type="match status" value="1"/>
</dbReference>
<dbReference type="InterPro" id="IPR003439">
    <property type="entry name" value="ABC_transporter-like_ATP-bd"/>
</dbReference>
<dbReference type="InterPro" id="IPR027417">
    <property type="entry name" value="P-loop_NTPase"/>
</dbReference>